<dbReference type="EMBL" id="JAJBNC010000616">
    <property type="protein sequence ID" value="MCB5496287.1"/>
    <property type="molecule type" value="Genomic_DNA"/>
</dbReference>
<dbReference type="RefSeq" id="WP_226973710.1">
    <property type="nucleotide sequence ID" value="NZ_JAJBNC010000616.1"/>
</dbReference>
<comment type="similarity">
    <text evidence="1">Belongs to the TPP enzyme family.</text>
</comment>
<evidence type="ECO:0000256" key="1">
    <source>
        <dbReference type="ARBA" id="ARBA00007812"/>
    </source>
</evidence>
<dbReference type="Gene3D" id="3.40.50.970">
    <property type="match status" value="1"/>
</dbReference>
<reference evidence="3" key="1">
    <citation type="submission" date="2021-10" db="EMBL/GenBank/DDBJ databases">
        <title>Collection of gut derived symbiotic bacterial strains cultured from healthy donors.</title>
        <authorList>
            <person name="Lin H."/>
            <person name="Littmann E."/>
            <person name="Claire K."/>
            <person name="Pamer E."/>
        </authorList>
    </citation>
    <scope>NUCLEOTIDE SEQUENCE</scope>
    <source>
        <strain evidence="3">MSK.23.4</strain>
    </source>
</reference>
<dbReference type="GO" id="GO:0005948">
    <property type="term" value="C:acetolactate synthase complex"/>
    <property type="evidence" value="ECO:0007669"/>
    <property type="project" value="TreeGrafter"/>
</dbReference>
<evidence type="ECO:0000313" key="3">
    <source>
        <dbReference type="EMBL" id="MCB5496287.1"/>
    </source>
</evidence>
<gene>
    <name evidence="3" type="ORF">LIQ10_21655</name>
</gene>
<sequence>MLLTGSQIVAECLIEQGVDTVFGYPGGTILNIYDALYQYQDKIHHILTSP</sequence>
<name>A0AAJ1B326_MEDGN</name>
<dbReference type="InterPro" id="IPR029061">
    <property type="entry name" value="THDP-binding"/>
</dbReference>
<organism evidence="3 4">
    <name type="scientific">Mediterraneibacter gnavus</name>
    <name type="common">Ruminococcus gnavus</name>
    <dbReference type="NCBI Taxonomy" id="33038"/>
    <lineage>
        <taxon>Bacteria</taxon>
        <taxon>Bacillati</taxon>
        <taxon>Bacillota</taxon>
        <taxon>Clostridia</taxon>
        <taxon>Lachnospirales</taxon>
        <taxon>Lachnospiraceae</taxon>
        <taxon>Mediterraneibacter</taxon>
    </lineage>
</organism>
<accession>A0AAJ1B326</accession>
<evidence type="ECO:0000313" key="4">
    <source>
        <dbReference type="Proteomes" id="UP001297422"/>
    </source>
</evidence>
<feature type="non-terminal residue" evidence="3">
    <location>
        <position position="50"/>
    </location>
</feature>
<dbReference type="InterPro" id="IPR045229">
    <property type="entry name" value="TPP_enz"/>
</dbReference>
<proteinExistence type="inferred from homology"/>
<dbReference type="SUPFAM" id="SSF52518">
    <property type="entry name" value="Thiamin diphosphate-binding fold (THDP-binding)"/>
    <property type="match status" value="1"/>
</dbReference>
<dbReference type="Proteomes" id="UP001297422">
    <property type="component" value="Unassembled WGS sequence"/>
</dbReference>
<dbReference type="GO" id="GO:0009099">
    <property type="term" value="P:L-valine biosynthetic process"/>
    <property type="evidence" value="ECO:0007669"/>
    <property type="project" value="TreeGrafter"/>
</dbReference>
<comment type="caution">
    <text evidence="3">The sequence shown here is derived from an EMBL/GenBank/DDBJ whole genome shotgun (WGS) entry which is preliminary data.</text>
</comment>
<dbReference type="GO" id="GO:0050660">
    <property type="term" value="F:flavin adenine dinucleotide binding"/>
    <property type="evidence" value="ECO:0007669"/>
    <property type="project" value="TreeGrafter"/>
</dbReference>
<dbReference type="Pfam" id="PF02776">
    <property type="entry name" value="TPP_enzyme_N"/>
    <property type="match status" value="1"/>
</dbReference>
<dbReference type="CDD" id="cd07035">
    <property type="entry name" value="TPP_PYR_POX_like"/>
    <property type="match status" value="1"/>
</dbReference>
<dbReference type="GO" id="GO:0030976">
    <property type="term" value="F:thiamine pyrophosphate binding"/>
    <property type="evidence" value="ECO:0007669"/>
    <property type="project" value="InterPro"/>
</dbReference>
<dbReference type="PANTHER" id="PTHR18968">
    <property type="entry name" value="THIAMINE PYROPHOSPHATE ENZYMES"/>
    <property type="match status" value="1"/>
</dbReference>
<dbReference type="InterPro" id="IPR012001">
    <property type="entry name" value="Thiamin_PyroP_enz_TPP-bd_dom"/>
</dbReference>
<dbReference type="PANTHER" id="PTHR18968:SF13">
    <property type="entry name" value="ACETOLACTATE SYNTHASE CATALYTIC SUBUNIT, MITOCHONDRIAL"/>
    <property type="match status" value="1"/>
</dbReference>
<dbReference type="GO" id="GO:0009097">
    <property type="term" value="P:isoleucine biosynthetic process"/>
    <property type="evidence" value="ECO:0007669"/>
    <property type="project" value="TreeGrafter"/>
</dbReference>
<dbReference type="GO" id="GO:0003984">
    <property type="term" value="F:acetolactate synthase activity"/>
    <property type="evidence" value="ECO:0007669"/>
    <property type="project" value="TreeGrafter"/>
</dbReference>
<evidence type="ECO:0000259" key="2">
    <source>
        <dbReference type="Pfam" id="PF02776"/>
    </source>
</evidence>
<feature type="domain" description="Thiamine pyrophosphate enzyme N-terminal TPP-binding" evidence="2">
    <location>
        <begin position="4"/>
        <end position="48"/>
    </location>
</feature>
<protein>
    <recommendedName>
        <fullName evidence="2">Thiamine pyrophosphate enzyme N-terminal TPP-binding domain-containing protein</fullName>
    </recommendedName>
</protein>
<dbReference type="AlphaFoldDB" id="A0AAJ1B326"/>